<feature type="region of interest" description="Disordered" evidence="1">
    <location>
        <begin position="46"/>
        <end position="80"/>
    </location>
</feature>
<name>A0A2Z6ZXH6_9LAMI</name>
<dbReference type="AlphaFoldDB" id="A0A2Z6ZXH6"/>
<dbReference type="Proteomes" id="UP000250235">
    <property type="component" value="Unassembled WGS sequence"/>
</dbReference>
<evidence type="ECO:0000313" key="3">
    <source>
        <dbReference type="Proteomes" id="UP000250235"/>
    </source>
</evidence>
<sequence>MLSKQYTDKFTETSQQPRIISHANPKLNQAQIRTLYFWATNSTHWLPQGNPEDSGKSRKPERSSTRSTQHSNGSNFAFIN</sequence>
<organism evidence="2 3">
    <name type="scientific">Dorcoceras hygrometricum</name>
    <dbReference type="NCBI Taxonomy" id="472368"/>
    <lineage>
        <taxon>Eukaryota</taxon>
        <taxon>Viridiplantae</taxon>
        <taxon>Streptophyta</taxon>
        <taxon>Embryophyta</taxon>
        <taxon>Tracheophyta</taxon>
        <taxon>Spermatophyta</taxon>
        <taxon>Magnoliopsida</taxon>
        <taxon>eudicotyledons</taxon>
        <taxon>Gunneridae</taxon>
        <taxon>Pentapetalae</taxon>
        <taxon>asterids</taxon>
        <taxon>lamiids</taxon>
        <taxon>Lamiales</taxon>
        <taxon>Gesneriaceae</taxon>
        <taxon>Didymocarpoideae</taxon>
        <taxon>Trichosporeae</taxon>
        <taxon>Loxocarpinae</taxon>
        <taxon>Dorcoceras</taxon>
    </lineage>
</organism>
<protein>
    <submittedName>
        <fullName evidence="2">Uncharacterized protein</fullName>
    </submittedName>
</protein>
<feature type="region of interest" description="Disordered" evidence="1">
    <location>
        <begin position="1"/>
        <end position="21"/>
    </location>
</feature>
<feature type="compositionally biased region" description="Basic and acidic residues" evidence="1">
    <location>
        <begin position="53"/>
        <end position="64"/>
    </location>
</feature>
<accession>A0A2Z6ZXH6</accession>
<dbReference type="EMBL" id="KV219402">
    <property type="protein sequence ID" value="KZT75588.1"/>
    <property type="molecule type" value="Genomic_DNA"/>
</dbReference>
<feature type="compositionally biased region" description="Polar residues" evidence="1">
    <location>
        <begin position="65"/>
        <end position="80"/>
    </location>
</feature>
<evidence type="ECO:0000256" key="1">
    <source>
        <dbReference type="SAM" id="MobiDB-lite"/>
    </source>
</evidence>
<reference evidence="2 3" key="1">
    <citation type="journal article" date="2015" name="Proc. Natl. Acad. Sci. U.S.A.">
        <title>The resurrection genome of Boea hygrometrica: A blueprint for survival of dehydration.</title>
        <authorList>
            <person name="Xiao L."/>
            <person name="Yang G."/>
            <person name="Zhang L."/>
            <person name="Yang X."/>
            <person name="Zhao S."/>
            <person name="Ji Z."/>
            <person name="Zhou Q."/>
            <person name="Hu M."/>
            <person name="Wang Y."/>
            <person name="Chen M."/>
            <person name="Xu Y."/>
            <person name="Jin H."/>
            <person name="Xiao X."/>
            <person name="Hu G."/>
            <person name="Bao F."/>
            <person name="Hu Y."/>
            <person name="Wan P."/>
            <person name="Li L."/>
            <person name="Deng X."/>
            <person name="Kuang T."/>
            <person name="Xiang C."/>
            <person name="Zhu J.K."/>
            <person name="Oliver M.J."/>
            <person name="He Y."/>
        </authorList>
    </citation>
    <scope>NUCLEOTIDE SEQUENCE [LARGE SCALE GENOMIC DNA]</scope>
    <source>
        <strain evidence="3">cv. XS01</strain>
    </source>
</reference>
<proteinExistence type="predicted"/>
<gene>
    <name evidence="2" type="ORF">F511_47388</name>
</gene>
<keyword evidence="3" id="KW-1185">Reference proteome</keyword>
<evidence type="ECO:0000313" key="2">
    <source>
        <dbReference type="EMBL" id="KZT75588.1"/>
    </source>
</evidence>
<feature type="compositionally biased region" description="Basic and acidic residues" evidence="1">
    <location>
        <begin position="1"/>
        <end position="11"/>
    </location>
</feature>